<evidence type="ECO:0000256" key="4">
    <source>
        <dbReference type="PIRSR" id="PIRSR601613-1"/>
    </source>
</evidence>
<feature type="binding site" evidence="4">
    <location>
        <position position="418"/>
    </location>
    <ligand>
        <name>FAD</name>
        <dbReference type="ChEBI" id="CHEBI:57692"/>
    </ligand>
</feature>
<sequence length="446" mass="49286">MAITKDVLIVGAGLSGLYAARLLKQAGLSVGVLEARNRIGGRALSEQLSNGETVDLGAQWISPLQKRIWALTEEFGLDRLETNTQGKAIVQVGGQLRRVSGRTPPLSWFGLFDVWQLSWQMERLVRQIDIDMPWQHPQASKLDHISFTDWLKQQTITSEGYDYWHHIVTSGMCADPSSFSPLEVLHQIASIGGLNALEQADTHILEQGTQTISRRLAEELGDCISLSSGVRSLQQTERAVKATTDAGDFYGKRIILALPPQLISKISFDQTLTKFPKQENRNWVLGKVIKHVVVYETAWWRSSGLSGIADTPSEPIDFLADSSIEGKRTGILVAFSSGPNAIKMNEMDSETREAVVLAHIQKVLGKSPTEHIYFQSKNWTAETHSRGGFASRRPIGGWTKHRSLLTDFSSPIHVAGTETATEWRSYMEGALQSAERASAEVIAALI</sequence>
<dbReference type="Proteomes" id="UP000248857">
    <property type="component" value="Unassembled WGS sequence"/>
</dbReference>
<dbReference type="GO" id="GO:0050232">
    <property type="term" value="F:putrescine oxidase activity"/>
    <property type="evidence" value="ECO:0007669"/>
    <property type="project" value="UniProtKB-EC"/>
</dbReference>
<keyword evidence="7" id="KW-1185">Reference proteome</keyword>
<dbReference type="SUPFAM" id="SSF51905">
    <property type="entry name" value="FAD/NAD(P)-binding domain"/>
    <property type="match status" value="1"/>
</dbReference>
<protein>
    <submittedName>
        <fullName evidence="6">Putrescine oxidase</fullName>
        <ecNumber evidence="6">1.4.3.10</ecNumber>
    </submittedName>
</protein>
<dbReference type="EMBL" id="PQWO01000006">
    <property type="protein sequence ID" value="PZD73189.1"/>
    <property type="molecule type" value="Genomic_DNA"/>
</dbReference>
<evidence type="ECO:0000256" key="2">
    <source>
        <dbReference type="ARBA" id="ARBA00005995"/>
    </source>
</evidence>
<dbReference type="SUPFAM" id="SSF54373">
    <property type="entry name" value="FAD-linked reductases, C-terminal domain"/>
    <property type="match status" value="1"/>
</dbReference>
<dbReference type="InterPro" id="IPR002937">
    <property type="entry name" value="Amino_oxidase"/>
</dbReference>
<evidence type="ECO:0000256" key="3">
    <source>
        <dbReference type="ARBA" id="ARBA00023002"/>
    </source>
</evidence>
<evidence type="ECO:0000313" key="6">
    <source>
        <dbReference type="EMBL" id="PZD73189.1"/>
    </source>
</evidence>
<comment type="cofactor">
    <cofactor evidence="1">
        <name>FAD</name>
        <dbReference type="ChEBI" id="CHEBI:57692"/>
    </cofactor>
</comment>
<dbReference type="PANTHER" id="PTHR43563:SF1">
    <property type="entry name" value="AMINE OXIDASE [FLAVIN-CONTAINING] B"/>
    <property type="match status" value="1"/>
</dbReference>
<organism evidence="6 7">
    <name type="scientific">Acaryochloris thomasi RCC1774</name>
    <dbReference type="NCBI Taxonomy" id="1764569"/>
    <lineage>
        <taxon>Bacteria</taxon>
        <taxon>Bacillati</taxon>
        <taxon>Cyanobacteriota</taxon>
        <taxon>Cyanophyceae</taxon>
        <taxon>Acaryochloridales</taxon>
        <taxon>Acaryochloridaceae</taxon>
        <taxon>Acaryochloris</taxon>
        <taxon>Acaryochloris thomasi</taxon>
    </lineage>
</organism>
<dbReference type="PRINTS" id="PR00757">
    <property type="entry name" value="AMINEOXDASEF"/>
</dbReference>
<dbReference type="AlphaFoldDB" id="A0A2W1JI54"/>
<comment type="caution">
    <text evidence="6">The sequence shown here is derived from an EMBL/GenBank/DDBJ whole genome shotgun (WGS) entry which is preliminary data.</text>
</comment>
<keyword evidence="3 6" id="KW-0560">Oxidoreductase</keyword>
<proteinExistence type="inferred from homology"/>
<dbReference type="PANTHER" id="PTHR43563">
    <property type="entry name" value="AMINE OXIDASE"/>
    <property type="match status" value="1"/>
</dbReference>
<dbReference type="OrthoDB" id="547674at2"/>
<feature type="binding site" evidence="4">
    <location>
        <begin position="34"/>
        <end position="35"/>
    </location>
    <ligand>
        <name>FAD</name>
        <dbReference type="ChEBI" id="CHEBI:57692"/>
    </ligand>
</feature>
<dbReference type="EC" id="1.4.3.10" evidence="6"/>
<name>A0A2W1JI54_9CYAN</name>
<evidence type="ECO:0000256" key="1">
    <source>
        <dbReference type="ARBA" id="ARBA00001974"/>
    </source>
</evidence>
<dbReference type="Gene3D" id="3.50.50.60">
    <property type="entry name" value="FAD/NAD(P)-binding domain"/>
    <property type="match status" value="1"/>
</dbReference>
<feature type="binding site" evidence="4">
    <location>
        <position position="335"/>
    </location>
    <ligand>
        <name>substrate</name>
    </ligand>
</feature>
<reference evidence="6 7" key="1">
    <citation type="journal article" date="2018" name="Sci. Rep.">
        <title>A novel species of the marine cyanobacterium Acaryochloris with a unique pigment content and lifestyle.</title>
        <authorList>
            <person name="Partensky F."/>
            <person name="Six C."/>
            <person name="Ratin M."/>
            <person name="Garczarek L."/>
            <person name="Vaulot D."/>
            <person name="Probert I."/>
            <person name="Calteau A."/>
            <person name="Gourvil P."/>
            <person name="Marie D."/>
            <person name="Grebert T."/>
            <person name="Bouchier C."/>
            <person name="Le Panse S."/>
            <person name="Gachenot M."/>
            <person name="Rodriguez F."/>
            <person name="Garrido J.L."/>
        </authorList>
    </citation>
    <scope>NUCLEOTIDE SEQUENCE [LARGE SCALE GENOMIC DNA]</scope>
    <source>
        <strain evidence="6 7">RCC1774</strain>
    </source>
</reference>
<dbReference type="InterPro" id="IPR001613">
    <property type="entry name" value="Flavin_amine_oxidase"/>
</dbReference>
<evidence type="ECO:0000313" key="7">
    <source>
        <dbReference type="Proteomes" id="UP000248857"/>
    </source>
</evidence>
<comment type="similarity">
    <text evidence="2">Belongs to the flavin monoamine oxidase family.</text>
</comment>
<dbReference type="InterPro" id="IPR050703">
    <property type="entry name" value="Flavin_MAO"/>
</dbReference>
<dbReference type="Pfam" id="PF01593">
    <property type="entry name" value="Amino_oxidase"/>
    <property type="match status" value="1"/>
</dbReference>
<feature type="binding site" evidence="4">
    <location>
        <position position="230"/>
    </location>
    <ligand>
        <name>FAD</name>
        <dbReference type="ChEBI" id="CHEBI:57692"/>
    </ligand>
</feature>
<accession>A0A2W1JI54</accession>
<gene>
    <name evidence="6" type="primary">puo</name>
    <name evidence="6" type="ORF">C1752_02378</name>
</gene>
<dbReference type="RefSeq" id="WP_110986327.1">
    <property type="nucleotide sequence ID" value="NZ_CAWNWM010000006.1"/>
</dbReference>
<feature type="domain" description="Amine oxidase" evidence="5">
    <location>
        <begin position="14"/>
        <end position="442"/>
    </location>
</feature>
<evidence type="ECO:0000259" key="5">
    <source>
        <dbReference type="Pfam" id="PF01593"/>
    </source>
</evidence>
<dbReference type="InterPro" id="IPR036188">
    <property type="entry name" value="FAD/NAD-bd_sf"/>
</dbReference>
<feature type="binding site" evidence="4">
    <location>
        <position position="15"/>
    </location>
    <ligand>
        <name>FAD</name>
        <dbReference type="ChEBI" id="CHEBI:57692"/>
    </ligand>
</feature>